<evidence type="ECO:0000259" key="2">
    <source>
        <dbReference type="PROSITE" id="PS50053"/>
    </source>
</evidence>
<dbReference type="PANTHER" id="PTHR10666">
    <property type="entry name" value="UBIQUITIN"/>
    <property type="match status" value="1"/>
</dbReference>
<dbReference type="SUPFAM" id="SSF54236">
    <property type="entry name" value="Ubiquitin-like"/>
    <property type="match status" value="1"/>
</dbReference>
<dbReference type="GO" id="GO:0003729">
    <property type="term" value="F:mRNA binding"/>
    <property type="evidence" value="ECO:0007669"/>
    <property type="project" value="UniProtKB-ARBA"/>
</dbReference>
<evidence type="ECO:0000313" key="5">
    <source>
        <dbReference type="Proteomes" id="UP000002051"/>
    </source>
</evidence>
<dbReference type="SMART" id="SM00213">
    <property type="entry name" value="UBQ"/>
    <property type="match status" value="1"/>
</dbReference>
<dbReference type="PROSITE" id="PS50053">
    <property type="entry name" value="UBIQUITIN_2"/>
    <property type="match status" value="1"/>
</dbReference>
<reference evidence="3 5" key="2">
    <citation type="journal article" date="2014" name="BMC Genomics">
        <title>An improved genome release (version Mt4.0) for the model legume Medicago truncatula.</title>
        <authorList>
            <person name="Tang H."/>
            <person name="Krishnakumar V."/>
            <person name="Bidwell S."/>
            <person name="Rosen B."/>
            <person name="Chan A."/>
            <person name="Zhou S."/>
            <person name="Gentzbittel L."/>
            <person name="Childs K.L."/>
            <person name="Yandell M."/>
            <person name="Gundlach H."/>
            <person name="Mayer K.F."/>
            <person name="Schwartz D.C."/>
            <person name="Town C.D."/>
        </authorList>
    </citation>
    <scope>GENOME REANNOTATION</scope>
    <source>
        <strain evidence="4 5">cv. Jemalong A17</strain>
    </source>
</reference>
<dbReference type="GO" id="GO:0031625">
    <property type="term" value="F:ubiquitin protein ligase binding"/>
    <property type="evidence" value="ECO:0000318"/>
    <property type="project" value="GO_Central"/>
</dbReference>
<dbReference type="EMBL" id="CM001221">
    <property type="protein sequence ID" value="AES99115.2"/>
    <property type="molecule type" value="Genomic_DNA"/>
</dbReference>
<dbReference type="GO" id="GO:0019941">
    <property type="term" value="P:modification-dependent protein catabolic process"/>
    <property type="evidence" value="ECO:0000318"/>
    <property type="project" value="GO_Central"/>
</dbReference>
<evidence type="ECO:0000313" key="3">
    <source>
        <dbReference type="EMBL" id="AES99115.2"/>
    </source>
</evidence>
<dbReference type="GO" id="GO:0016567">
    <property type="term" value="P:protein ubiquitination"/>
    <property type="evidence" value="ECO:0000318"/>
    <property type="project" value="GO_Central"/>
</dbReference>
<dbReference type="Proteomes" id="UP000002051">
    <property type="component" value="Chromosome 5"/>
</dbReference>
<sequence length="164" mass="19425">MHEAIPDFKVRTSSDPLVWIVFVANALEKKIEQSQIERYLIYLQPHEKDPQLNDKNLHGFLWSLDVVDHINSWCNVVHTKESYAEMQIFIKIIYENKRFPLMVKSSDTILNVKKKVQDKEGIPVHQQRLFFSKKQLENRQTLASYNIQEKSTTEISLIFRGMYD</sequence>
<reference evidence="3 5" key="1">
    <citation type="journal article" date="2011" name="Nature">
        <title>The Medicago genome provides insight into the evolution of rhizobial symbioses.</title>
        <authorList>
            <person name="Young N.D."/>
            <person name="Debelle F."/>
            <person name="Oldroyd G.E."/>
            <person name="Geurts R."/>
            <person name="Cannon S.B."/>
            <person name="Udvardi M.K."/>
            <person name="Benedito V.A."/>
            <person name="Mayer K.F."/>
            <person name="Gouzy J."/>
            <person name="Schoof H."/>
            <person name="Van de Peer Y."/>
            <person name="Proost S."/>
            <person name="Cook D.R."/>
            <person name="Meyers B.C."/>
            <person name="Spannagl M."/>
            <person name="Cheung F."/>
            <person name="De Mita S."/>
            <person name="Krishnakumar V."/>
            <person name="Gundlach H."/>
            <person name="Zhou S."/>
            <person name="Mudge J."/>
            <person name="Bharti A.K."/>
            <person name="Murray J.D."/>
            <person name="Naoumkina M.A."/>
            <person name="Rosen B."/>
            <person name="Silverstein K.A."/>
            <person name="Tang H."/>
            <person name="Rombauts S."/>
            <person name="Zhao P.X."/>
            <person name="Zhou P."/>
            <person name="Barbe V."/>
            <person name="Bardou P."/>
            <person name="Bechner M."/>
            <person name="Bellec A."/>
            <person name="Berger A."/>
            <person name="Berges H."/>
            <person name="Bidwell S."/>
            <person name="Bisseling T."/>
            <person name="Choisne N."/>
            <person name="Couloux A."/>
            <person name="Denny R."/>
            <person name="Deshpande S."/>
            <person name="Dai X."/>
            <person name="Doyle J.J."/>
            <person name="Dudez A.M."/>
            <person name="Farmer A.D."/>
            <person name="Fouteau S."/>
            <person name="Franken C."/>
            <person name="Gibelin C."/>
            <person name="Gish J."/>
            <person name="Goldstein S."/>
            <person name="Gonzalez A.J."/>
            <person name="Green P.J."/>
            <person name="Hallab A."/>
            <person name="Hartog M."/>
            <person name="Hua A."/>
            <person name="Humphray S.J."/>
            <person name="Jeong D.H."/>
            <person name="Jing Y."/>
            <person name="Jocker A."/>
            <person name="Kenton S.M."/>
            <person name="Kim D.J."/>
            <person name="Klee K."/>
            <person name="Lai H."/>
            <person name="Lang C."/>
            <person name="Lin S."/>
            <person name="Macmil S.L."/>
            <person name="Magdelenat G."/>
            <person name="Matthews L."/>
            <person name="McCorrison J."/>
            <person name="Monaghan E.L."/>
            <person name="Mun J.H."/>
            <person name="Najar F.Z."/>
            <person name="Nicholson C."/>
            <person name="Noirot C."/>
            <person name="O'Bleness M."/>
            <person name="Paule C.R."/>
            <person name="Poulain J."/>
            <person name="Prion F."/>
            <person name="Qin B."/>
            <person name="Qu C."/>
            <person name="Retzel E.F."/>
            <person name="Riddle C."/>
            <person name="Sallet E."/>
            <person name="Samain S."/>
            <person name="Samson N."/>
            <person name="Sanders I."/>
            <person name="Saurat O."/>
            <person name="Scarpelli C."/>
            <person name="Schiex T."/>
            <person name="Segurens B."/>
            <person name="Severin A.J."/>
            <person name="Sherrier D.J."/>
            <person name="Shi R."/>
            <person name="Sims S."/>
            <person name="Singer S.R."/>
            <person name="Sinharoy S."/>
            <person name="Sterck L."/>
            <person name="Viollet A."/>
            <person name="Wang B.B."/>
            <person name="Wang K."/>
            <person name="Wang M."/>
            <person name="Wang X."/>
            <person name="Warfsmann J."/>
            <person name="Weissenbach J."/>
            <person name="White D.D."/>
            <person name="White J.D."/>
            <person name="Wiley G.B."/>
            <person name="Wincker P."/>
            <person name="Xing Y."/>
            <person name="Yang L."/>
            <person name="Yao Z."/>
            <person name="Ying F."/>
            <person name="Zhai J."/>
            <person name="Zhou L."/>
            <person name="Zuber A."/>
            <person name="Denarie J."/>
            <person name="Dixon R.A."/>
            <person name="May G.D."/>
            <person name="Schwartz D.C."/>
            <person name="Rogers J."/>
            <person name="Quetier F."/>
            <person name="Town C.D."/>
            <person name="Roe B.A."/>
        </authorList>
    </citation>
    <scope>NUCLEOTIDE SEQUENCE [LARGE SCALE GENOMIC DNA]</scope>
    <source>
        <strain evidence="3">A17</strain>
        <strain evidence="4 5">cv. Jemalong A17</strain>
    </source>
</reference>
<dbReference type="InterPro" id="IPR029071">
    <property type="entry name" value="Ubiquitin-like_domsf"/>
</dbReference>
<feature type="domain" description="Ubiquitin-like" evidence="2">
    <location>
        <begin position="86"/>
        <end position="162"/>
    </location>
</feature>
<dbReference type="InterPro" id="IPR050158">
    <property type="entry name" value="Ubiquitin_ubiquitin-like"/>
</dbReference>
<evidence type="ECO:0000256" key="1">
    <source>
        <dbReference type="ARBA" id="ARBA00022499"/>
    </source>
</evidence>
<protein>
    <submittedName>
        <fullName evidence="3">Ubiquitin-like Rad60 SUMO-like protein</fullName>
    </submittedName>
</protein>
<dbReference type="GO" id="GO:0005634">
    <property type="term" value="C:nucleus"/>
    <property type="evidence" value="ECO:0000318"/>
    <property type="project" value="GO_Central"/>
</dbReference>
<keyword evidence="1" id="KW-1017">Isopeptide bond</keyword>
<dbReference type="InterPro" id="IPR019956">
    <property type="entry name" value="Ubiquitin_dom"/>
</dbReference>
<organism evidence="3 5">
    <name type="scientific">Medicago truncatula</name>
    <name type="common">Barrel medic</name>
    <name type="synonym">Medicago tribuloides</name>
    <dbReference type="NCBI Taxonomy" id="3880"/>
    <lineage>
        <taxon>Eukaryota</taxon>
        <taxon>Viridiplantae</taxon>
        <taxon>Streptophyta</taxon>
        <taxon>Embryophyta</taxon>
        <taxon>Tracheophyta</taxon>
        <taxon>Spermatophyta</taxon>
        <taxon>Magnoliopsida</taxon>
        <taxon>eudicotyledons</taxon>
        <taxon>Gunneridae</taxon>
        <taxon>Pentapetalae</taxon>
        <taxon>rosids</taxon>
        <taxon>fabids</taxon>
        <taxon>Fabales</taxon>
        <taxon>Fabaceae</taxon>
        <taxon>Papilionoideae</taxon>
        <taxon>50 kb inversion clade</taxon>
        <taxon>NPAAA clade</taxon>
        <taxon>Hologalegina</taxon>
        <taxon>IRL clade</taxon>
        <taxon>Trifolieae</taxon>
        <taxon>Medicago</taxon>
    </lineage>
</organism>
<name>G7KFS8_MEDTR</name>
<dbReference type="Pfam" id="PF00240">
    <property type="entry name" value="ubiquitin"/>
    <property type="match status" value="1"/>
</dbReference>
<dbReference type="GO" id="GO:0031386">
    <property type="term" value="F:protein tag activity"/>
    <property type="evidence" value="ECO:0000318"/>
    <property type="project" value="GO_Central"/>
</dbReference>
<dbReference type="AlphaFoldDB" id="G7KFS8"/>
<accession>A0A0C3XQ28</accession>
<dbReference type="HOGENOM" id="CLU_1621475_0_0_1"/>
<dbReference type="EnsemblPlants" id="AES99115">
    <property type="protein sequence ID" value="AES99115"/>
    <property type="gene ID" value="MTR_5g076740"/>
</dbReference>
<proteinExistence type="predicted"/>
<dbReference type="GO" id="GO:0005737">
    <property type="term" value="C:cytoplasm"/>
    <property type="evidence" value="ECO:0000318"/>
    <property type="project" value="GO_Central"/>
</dbReference>
<gene>
    <name evidence="3" type="ordered locus">MTR_5g076740</name>
</gene>
<dbReference type="Gene3D" id="3.10.20.90">
    <property type="entry name" value="Phosphatidylinositol 3-kinase Catalytic Subunit, Chain A, domain 1"/>
    <property type="match status" value="1"/>
</dbReference>
<dbReference type="PRINTS" id="PR00348">
    <property type="entry name" value="UBIQUITIN"/>
</dbReference>
<evidence type="ECO:0000313" key="4">
    <source>
        <dbReference type="EnsemblPlants" id="AES99115"/>
    </source>
</evidence>
<accession>G7KFS8</accession>
<dbReference type="InterPro" id="IPR000626">
    <property type="entry name" value="Ubiquitin-like_dom"/>
</dbReference>
<keyword evidence="5" id="KW-1185">Reference proteome</keyword>
<dbReference type="eggNOG" id="KOG0001">
    <property type="taxonomic scope" value="Eukaryota"/>
</dbReference>
<dbReference type="STRING" id="3880.G7KFS8"/>
<reference evidence="4" key="3">
    <citation type="submission" date="2015-04" db="UniProtKB">
        <authorList>
            <consortium name="EnsemblPlants"/>
        </authorList>
    </citation>
    <scope>IDENTIFICATION</scope>
    <source>
        <strain evidence="4">cv. Jemalong A17</strain>
    </source>
</reference>